<reference evidence="2 3" key="1">
    <citation type="submission" date="2018-09" db="EMBL/GenBank/DDBJ databases">
        <title>Paracoccus onubensis nov. sp. a moderate halophilic bacterium isolated from Gruta de las Maravillas (Aracena, Spain).</title>
        <authorList>
            <person name="Jurado V."/>
            <person name="Gutierrez-Patricio S."/>
            <person name="Gonzalez-Pimentel J.L."/>
            <person name="Laiz L."/>
            <person name="Saiz-Jimenez C."/>
        </authorList>
    </citation>
    <scope>NUCLEOTIDE SEQUENCE [LARGE SCALE GENOMIC DNA]</scope>
    <source>
        <strain evidence="2 3">DSM 19484</strain>
    </source>
</reference>
<dbReference type="Proteomes" id="UP000285530">
    <property type="component" value="Unassembled WGS sequence"/>
</dbReference>
<name>A0A418ZVV4_9RHOB</name>
<accession>A0A418ZVV4</accession>
<organism evidence="2 3">
    <name type="scientific">Paracoccus aestuarii</name>
    <dbReference type="NCBI Taxonomy" id="453842"/>
    <lineage>
        <taxon>Bacteria</taxon>
        <taxon>Pseudomonadati</taxon>
        <taxon>Pseudomonadota</taxon>
        <taxon>Alphaproteobacteria</taxon>
        <taxon>Rhodobacterales</taxon>
        <taxon>Paracoccaceae</taxon>
        <taxon>Paracoccus</taxon>
    </lineage>
</organism>
<keyword evidence="3" id="KW-1185">Reference proteome</keyword>
<proteinExistence type="predicted"/>
<gene>
    <name evidence="2" type="ORF">D3P06_10225</name>
</gene>
<sequence>MVLTALALALPGVVSAQDAVIRLEARPDAQAGDVARDWAMRIQGVVTLPLEGGWTGIAIGPLPAARAEALLGQLQAAGRVPADAFVSLPPPGTALTPVGATPEAAPAPGVWLRLTAHATEDEARAALEAARADLPEAGLWADGEGFAIALGPVAPDAAEAWLPILVQAGLAPGDAAIVPRGDLGRALDAGGAPELPAPGDPEPMPPLDAAQRDLRWAGHYPGPIDGLDGPMTRAAIQAEIATARAATDPGRALRLLSERRAAWAADQGLEVLTDAATGLRLTAPMRALAFDRVQDGMAIYGPRDGSGAALILFSRPGDQAEMLHMAGLVTALGWVPRPERQVRRGHVTLRGGNDDHLGGAEMRLREGRAEGWVLIWPASDPVTHARLMAQISDSLAGD</sequence>
<evidence type="ECO:0000313" key="2">
    <source>
        <dbReference type="EMBL" id="RJL03386.1"/>
    </source>
</evidence>
<dbReference type="AlphaFoldDB" id="A0A418ZVV4"/>
<feature type="compositionally biased region" description="Pro residues" evidence="1">
    <location>
        <begin position="195"/>
        <end position="206"/>
    </location>
</feature>
<dbReference type="EMBL" id="QZEV01000047">
    <property type="protein sequence ID" value="RJL03386.1"/>
    <property type="molecule type" value="Genomic_DNA"/>
</dbReference>
<protein>
    <submittedName>
        <fullName evidence="2">Peptidoglycan-binding protein</fullName>
    </submittedName>
</protein>
<comment type="caution">
    <text evidence="2">The sequence shown here is derived from an EMBL/GenBank/DDBJ whole genome shotgun (WGS) entry which is preliminary data.</text>
</comment>
<evidence type="ECO:0000256" key="1">
    <source>
        <dbReference type="SAM" id="MobiDB-lite"/>
    </source>
</evidence>
<feature type="region of interest" description="Disordered" evidence="1">
    <location>
        <begin position="188"/>
        <end position="208"/>
    </location>
</feature>
<evidence type="ECO:0000313" key="3">
    <source>
        <dbReference type="Proteomes" id="UP000285530"/>
    </source>
</evidence>